<dbReference type="EMBL" id="MVBM01000018">
    <property type="protein sequence ID" value="OOK63501.1"/>
    <property type="molecule type" value="Genomic_DNA"/>
</dbReference>
<protein>
    <submittedName>
        <fullName evidence="2">SecA DEAD-like domain protein</fullName>
    </submittedName>
</protein>
<organism evidence="2 3">
    <name type="scientific">Mycobacterium kansasii</name>
    <dbReference type="NCBI Taxonomy" id="1768"/>
    <lineage>
        <taxon>Bacteria</taxon>
        <taxon>Bacillati</taxon>
        <taxon>Actinomycetota</taxon>
        <taxon>Actinomycetes</taxon>
        <taxon>Mycobacteriales</taxon>
        <taxon>Mycobacteriaceae</taxon>
        <taxon>Mycobacterium</taxon>
    </lineage>
</organism>
<dbReference type="Proteomes" id="UP000189229">
    <property type="component" value="Unassembled WGS sequence"/>
</dbReference>
<feature type="compositionally biased region" description="Low complexity" evidence="1">
    <location>
        <begin position="91"/>
        <end position="101"/>
    </location>
</feature>
<dbReference type="Gene3D" id="3.40.50.300">
    <property type="entry name" value="P-loop containing nucleotide triphosphate hydrolases"/>
    <property type="match status" value="1"/>
</dbReference>
<name>A0A1V3WB59_MYCKA</name>
<feature type="region of interest" description="Disordered" evidence="1">
    <location>
        <begin position="57"/>
        <end position="152"/>
    </location>
</feature>
<reference evidence="2 3" key="1">
    <citation type="submission" date="2017-02" db="EMBL/GenBank/DDBJ databases">
        <title>Complete genome sequences of Mycobacterium kansasii strains isolated from rhesus macaques.</title>
        <authorList>
            <person name="Panda A."/>
            <person name="Nagaraj S."/>
            <person name="Zhao X."/>
            <person name="Tettelin H."/>
            <person name="Detolla L.J."/>
        </authorList>
    </citation>
    <scope>NUCLEOTIDE SEQUENCE [LARGE SCALE GENOMIC DNA]</scope>
    <source>
        <strain evidence="2 3">11-3813</strain>
    </source>
</reference>
<comment type="caution">
    <text evidence="2">The sequence shown here is derived from an EMBL/GenBank/DDBJ whole genome shotgun (WGS) entry which is preliminary data.</text>
</comment>
<proteinExistence type="predicted"/>
<feature type="compositionally biased region" description="Basic and acidic residues" evidence="1">
    <location>
        <begin position="103"/>
        <end position="124"/>
    </location>
</feature>
<feature type="compositionally biased region" description="Low complexity" evidence="1">
    <location>
        <begin position="126"/>
        <end position="138"/>
    </location>
</feature>
<evidence type="ECO:0000313" key="3">
    <source>
        <dbReference type="Proteomes" id="UP000189229"/>
    </source>
</evidence>
<gene>
    <name evidence="2" type="ORF">BZL30_9444</name>
</gene>
<dbReference type="AlphaFoldDB" id="A0A1V3WB59"/>
<feature type="compositionally biased region" description="Low complexity" evidence="1">
    <location>
        <begin position="57"/>
        <end position="70"/>
    </location>
</feature>
<evidence type="ECO:0000256" key="1">
    <source>
        <dbReference type="SAM" id="MobiDB-lite"/>
    </source>
</evidence>
<evidence type="ECO:0000313" key="2">
    <source>
        <dbReference type="EMBL" id="OOK63501.1"/>
    </source>
</evidence>
<sequence>MDGSRAPFPGPRRRVILAQMTPDQRRVAYNADITYGTNNEFASTTCATTWRTRSTTWCSAGTTSPSSTRSTHPDRRGRTPLIISGPPTAPPTGTSSSPAGPLMEKDTHYEVDLRKRTVGVHEKAWSSSKTSSVSTTSTRRQLAAGQATSTMR</sequence>
<dbReference type="InterPro" id="IPR027417">
    <property type="entry name" value="P-loop_NTPase"/>
</dbReference>
<accession>A0A1V3WB59</accession>